<dbReference type="Proteomes" id="UP000009097">
    <property type="component" value="Unassembled WGS sequence"/>
</dbReference>
<dbReference type="GO" id="GO:0006772">
    <property type="term" value="P:thiamine metabolic process"/>
    <property type="evidence" value="ECO:0007669"/>
    <property type="project" value="UniProtKB-ARBA"/>
</dbReference>
<proteinExistence type="predicted"/>
<name>A0A0J9UH07_FUSO4</name>
<dbReference type="Gene3D" id="1.20.910.10">
    <property type="entry name" value="Heme oxygenase-like"/>
    <property type="match status" value="1"/>
</dbReference>
<dbReference type="OrthoDB" id="2851859at2759"/>
<dbReference type="KEGG" id="fox:FOXG_02791"/>
<sequence length="301" mass="33840">MSLSWSRMFLVLPTLAISAAALPHERREVPATAEPIITPVECPHHNPEVQDGSVYSVFLLQLAIQNTYLPTRTLVAQLWRQNCDLVTKFLNNAFTAAQAAQTSKGTLESLQYYFIPDYYYLTLTVPHKAYLLKSLDPDESAAGQTSAINETVLDMTSDLEYASHFRQDLTSPDHLNVSSTVVKNAKLEPVLRQYVDWLGENTKLGWYLFSVSRVPCIYGWAEIAYQLNQSSSTVRGTKFFDEWISPNLDWSYGAKLSVELQEVLSANNNTETFAVANGLFRQALEFETAFFESAVGKVLED</sequence>
<dbReference type="CDD" id="cd19359">
    <property type="entry name" value="TenA_C_Bt3146-like"/>
    <property type="match status" value="1"/>
</dbReference>
<feature type="domain" description="Thiaminase-2/PQQC" evidence="2">
    <location>
        <begin position="102"/>
        <end position="294"/>
    </location>
</feature>
<keyword evidence="1" id="KW-0732">Signal</keyword>
<evidence type="ECO:0000256" key="1">
    <source>
        <dbReference type="SAM" id="SignalP"/>
    </source>
</evidence>
<accession>A0A0J9UH07</accession>
<gene>
    <name evidence="3" type="ORF">FOXG_02791</name>
</gene>
<dbReference type="Pfam" id="PF03070">
    <property type="entry name" value="TENA_THI-4"/>
    <property type="match status" value="1"/>
</dbReference>
<dbReference type="GeneID" id="28944961"/>
<dbReference type="InterPro" id="IPR016084">
    <property type="entry name" value="Haem_Oase-like_multi-hlx"/>
</dbReference>
<feature type="chain" id="PRO_5005324135" description="Thiaminase-2/PQQC domain-containing protein" evidence="1">
    <location>
        <begin position="22"/>
        <end position="301"/>
    </location>
</feature>
<reference evidence="3" key="1">
    <citation type="submission" date="2007-04" db="EMBL/GenBank/DDBJ databases">
        <authorList>
            <consortium name="The Broad Institute Genome Sequencing Platform"/>
            <person name="Birren B."/>
            <person name="Lander E."/>
            <person name="Galagan J."/>
            <person name="Nusbaum C."/>
            <person name="Devon K."/>
            <person name="Ma L.-J."/>
            <person name="Jaffe D."/>
            <person name="Butler J."/>
            <person name="Alvarez P."/>
            <person name="Gnerre S."/>
            <person name="Grabherr M."/>
            <person name="Kleber M."/>
            <person name="Mauceli E."/>
            <person name="Brockman W."/>
            <person name="MacCallum I.A."/>
            <person name="Young S."/>
            <person name="LaButti K."/>
            <person name="DeCaprio D."/>
            <person name="Crawford M."/>
            <person name="Koehrsen M."/>
            <person name="Engels R."/>
            <person name="Montgomery P."/>
            <person name="Pearson M."/>
            <person name="Howarth C."/>
            <person name="Larson L."/>
            <person name="White J."/>
            <person name="O'Leary S."/>
            <person name="Kodira C."/>
            <person name="Zeng Q."/>
            <person name="Yandava C."/>
            <person name="Alvarado L."/>
            <person name="Kistler C."/>
            <person name="Shim W.-B."/>
            <person name="Kang S."/>
            <person name="Woloshuk C."/>
        </authorList>
    </citation>
    <scope>NUCLEOTIDE SEQUENCE</scope>
    <source>
        <strain evidence="3">4287</strain>
    </source>
</reference>
<dbReference type="AlphaFoldDB" id="A0A0J9UH07"/>
<protein>
    <recommendedName>
        <fullName evidence="2">Thiaminase-2/PQQC domain-containing protein</fullName>
    </recommendedName>
</protein>
<evidence type="ECO:0000259" key="2">
    <source>
        <dbReference type="Pfam" id="PF03070"/>
    </source>
</evidence>
<dbReference type="SUPFAM" id="SSF48613">
    <property type="entry name" value="Heme oxygenase-like"/>
    <property type="match status" value="1"/>
</dbReference>
<dbReference type="InterPro" id="IPR004305">
    <property type="entry name" value="Thiaminase-2/PQQC"/>
</dbReference>
<organism evidence="3 4">
    <name type="scientific">Fusarium oxysporum f. sp. lycopersici (strain 4287 / CBS 123668 / FGSC 9935 / NRRL 34936)</name>
    <name type="common">Fusarium vascular wilt of tomato</name>
    <dbReference type="NCBI Taxonomy" id="426428"/>
    <lineage>
        <taxon>Eukaryota</taxon>
        <taxon>Fungi</taxon>
        <taxon>Dikarya</taxon>
        <taxon>Ascomycota</taxon>
        <taxon>Pezizomycotina</taxon>
        <taxon>Sordariomycetes</taxon>
        <taxon>Hypocreomycetidae</taxon>
        <taxon>Hypocreales</taxon>
        <taxon>Nectriaceae</taxon>
        <taxon>Fusarium</taxon>
        <taxon>Fusarium oxysporum species complex</taxon>
    </lineage>
</organism>
<dbReference type="RefSeq" id="XP_018236480.1">
    <property type="nucleotide sequence ID" value="XM_018380254.1"/>
</dbReference>
<evidence type="ECO:0000313" key="4">
    <source>
        <dbReference type="Proteomes" id="UP000009097"/>
    </source>
</evidence>
<reference evidence="3" key="2">
    <citation type="journal article" date="2010" name="Nature">
        <title>Comparative genomics reveals mobile pathogenicity chromosomes in Fusarium.</title>
        <authorList>
            <person name="Ma L.J."/>
            <person name="van der Does H.C."/>
            <person name="Borkovich K.A."/>
            <person name="Coleman J.J."/>
            <person name="Daboussi M.J."/>
            <person name="Di Pietro A."/>
            <person name="Dufresne M."/>
            <person name="Freitag M."/>
            <person name="Grabherr M."/>
            <person name="Henrissat B."/>
            <person name="Houterman P.M."/>
            <person name="Kang S."/>
            <person name="Shim W.B."/>
            <person name="Woloshuk C."/>
            <person name="Xie X."/>
            <person name="Xu J.R."/>
            <person name="Antoniw J."/>
            <person name="Baker S.E."/>
            <person name="Bluhm B.H."/>
            <person name="Breakspear A."/>
            <person name="Brown D.W."/>
            <person name="Butchko R.A."/>
            <person name="Chapman S."/>
            <person name="Coulson R."/>
            <person name="Coutinho P.M."/>
            <person name="Danchin E.G."/>
            <person name="Diener A."/>
            <person name="Gale L.R."/>
            <person name="Gardiner D.M."/>
            <person name="Goff S."/>
            <person name="Hammond-Kosack K.E."/>
            <person name="Hilburn K."/>
            <person name="Hua-Van A."/>
            <person name="Jonkers W."/>
            <person name="Kazan K."/>
            <person name="Kodira C.D."/>
            <person name="Koehrsen M."/>
            <person name="Kumar L."/>
            <person name="Lee Y.H."/>
            <person name="Li L."/>
            <person name="Manners J.M."/>
            <person name="Miranda-Saavedra D."/>
            <person name="Mukherjee M."/>
            <person name="Park G."/>
            <person name="Park J."/>
            <person name="Park S.Y."/>
            <person name="Proctor R.H."/>
            <person name="Regev A."/>
            <person name="Ruiz-Roldan M.C."/>
            <person name="Sain D."/>
            <person name="Sakthikumar S."/>
            <person name="Sykes S."/>
            <person name="Schwartz D.C."/>
            <person name="Turgeon B.G."/>
            <person name="Wapinski I."/>
            <person name="Yoder O."/>
            <person name="Young S."/>
            <person name="Zeng Q."/>
            <person name="Zhou S."/>
            <person name="Galagan J."/>
            <person name="Cuomo C.A."/>
            <person name="Kistler H.C."/>
            <person name="Rep M."/>
        </authorList>
    </citation>
    <scope>NUCLEOTIDE SEQUENCE [LARGE SCALE GENOMIC DNA]</scope>
    <source>
        <strain evidence="3">4287</strain>
    </source>
</reference>
<evidence type="ECO:0000313" key="3">
    <source>
        <dbReference type="EMBL" id="KNA98434.1"/>
    </source>
</evidence>
<dbReference type="VEuPathDB" id="FungiDB:FOXG_02791"/>
<dbReference type="EMBL" id="DS231698">
    <property type="protein sequence ID" value="KNA98434.1"/>
    <property type="molecule type" value="Genomic_DNA"/>
</dbReference>
<feature type="signal peptide" evidence="1">
    <location>
        <begin position="1"/>
        <end position="21"/>
    </location>
</feature>